<dbReference type="InterPro" id="IPR051081">
    <property type="entry name" value="HTH_MetalResp_TranReg"/>
</dbReference>
<keyword evidence="3" id="KW-0804">Transcription</keyword>
<evidence type="ECO:0000259" key="4">
    <source>
        <dbReference type="PROSITE" id="PS50987"/>
    </source>
</evidence>
<reference evidence="6" key="1">
    <citation type="submission" date="2009-09" db="EMBL/GenBank/DDBJ databases">
        <title>The complete chromosome of Desulfohalobium retbaense DSM 5692.</title>
        <authorList>
            <consortium name="US DOE Joint Genome Institute (JGI-PGF)"/>
            <person name="Lucas S."/>
            <person name="Copeland A."/>
            <person name="Lapidus A."/>
            <person name="Glavina del Rio T."/>
            <person name="Dalin E."/>
            <person name="Tice H."/>
            <person name="Bruce D."/>
            <person name="Goodwin L."/>
            <person name="Pitluck S."/>
            <person name="Kyrpides N."/>
            <person name="Mavromatis K."/>
            <person name="Ivanova N."/>
            <person name="Mikhailova N."/>
            <person name="Munk A.C."/>
            <person name="Brettin T."/>
            <person name="Detter J.C."/>
            <person name="Han C."/>
            <person name="Tapia R."/>
            <person name="Larimer F."/>
            <person name="Land M."/>
            <person name="Hauser L."/>
            <person name="Markowitz V."/>
            <person name="Cheng J.-F."/>
            <person name="Hugenholtz P."/>
            <person name="Woyke T."/>
            <person name="Wu D."/>
            <person name="Spring S."/>
            <person name="Klenk H.-P."/>
            <person name="Eisen J.A."/>
        </authorList>
    </citation>
    <scope>NUCLEOTIDE SEQUENCE [LARGE SCALE GENOMIC DNA]</scope>
    <source>
        <strain evidence="6">DSM 5692</strain>
    </source>
</reference>
<organism evidence="5 6">
    <name type="scientific">Desulfohalobium retbaense (strain ATCC 49708 / DSM 5692 / JCM 16813 / HR100)</name>
    <dbReference type="NCBI Taxonomy" id="485915"/>
    <lineage>
        <taxon>Bacteria</taxon>
        <taxon>Pseudomonadati</taxon>
        <taxon>Thermodesulfobacteriota</taxon>
        <taxon>Desulfovibrionia</taxon>
        <taxon>Desulfovibrionales</taxon>
        <taxon>Desulfohalobiaceae</taxon>
        <taxon>Desulfohalobium</taxon>
    </lineage>
</organism>
<name>C8X3S1_DESRD</name>
<dbReference type="GO" id="GO:0003700">
    <property type="term" value="F:DNA-binding transcription factor activity"/>
    <property type="evidence" value="ECO:0007669"/>
    <property type="project" value="InterPro"/>
</dbReference>
<dbReference type="AlphaFoldDB" id="C8X3S1"/>
<evidence type="ECO:0000256" key="1">
    <source>
        <dbReference type="ARBA" id="ARBA00023015"/>
    </source>
</evidence>
<evidence type="ECO:0000256" key="3">
    <source>
        <dbReference type="ARBA" id="ARBA00023163"/>
    </source>
</evidence>
<dbReference type="PANTHER" id="PTHR33154">
    <property type="entry name" value="TRANSCRIPTIONAL REGULATOR, ARSR FAMILY"/>
    <property type="match status" value="1"/>
</dbReference>
<dbReference type="PANTHER" id="PTHR33154:SF18">
    <property type="entry name" value="ARSENICAL RESISTANCE OPERON REPRESSOR"/>
    <property type="match status" value="1"/>
</dbReference>
<dbReference type="InterPro" id="IPR011991">
    <property type="entry name" value="ArsR-like_HTH"/>
</dbReference>
<evidence type="ECO:0000313" key="5">
    <source>
        <dbReference type="EMBL" id="ACV69068.1"/>
    </source>
</evidence>
<evidence type="ECO:0000256" key="2">
    <source>
        <dbReference type="ARBA" id="ARBA00023125"/>
    </source>
</evidence>
<dbReference type="Gene3D" id="1.10.10.10">
    <property type="entry name" value="Winged helix-like DNA-binding domain superfamily/Winged helix DNA-binding domain"/>
    <property type="match status" value="1"/>
</dbReference>
<dbReference type="HOGENOM" id="CLU_097806_3_3_7"/>
<dbReference type="OrthoDB" id="9800049at2"/>
<proteinExistence type="predicted"/>
<feature type="domain" description="HTH arsR-type" evidence="4">
    <location>
        <begin position="8"/>
        <end position="102"/>
    </location>
</feature>
<sequence length="114" mass="12863">MQTIVRRKPDAYYTARAEVFKALGHPTRLRFVQALAEGELCVCHLQELVDADMSTVSKHLSVLRQAGVVQSEKRGNQVYYRLRLPCVGQFMDCIDAMLQEQVSDHLEAVGSALR</sequence>
<dbReference type="PROSITE" id="PS50987">
    <property type="entry name" value="HTH_ARSR_2"/>
    <property type="match status" value="1"/>
</dbReference>
<dbReference type="CDD" id="cd00090">
    <property type="entry name" value="HTH_ARSR"/>
    <property type="match status" value="1"/>
</dbReference>
<keyword evidence="6" id="KW-1185">Reference proteome</keyword>
<dbReference type="PRINTS" id="PR00778">
    <property type="entry name" value="HTHARSR"/>
</dbReference>
<dbReference type="InterPro" id="IPR036388">
    <property type="entry name" value="WH-like_DNA-bd_sf"/>
</dbReference>
<dbReference type="Pfam" id="PF01022">
    <property type="entry name" value="HTH_5"/>
    <property type="match status" value="1"/>
</dbReference>
<keyword evidence="1" id="KW-0805">Transcription regulation</keyword>
<dbReference type="SMART" id="SM00418">
    <property type="entry name" value="HTH_ARSR"/>
    <property type="match status" value="1"/>
</dbReference>
<protein>
    <submittedName>
        <fullName evidence="5">Transcriptional regulator, ArsR family</fullName>
    </submittedName>
</protein>
<dbReference type="InterPro" id="IPR001845">
    <property type="entry name" value="HTH_ArsR_DNA-bd_dom"/>
</dbReference>
<reference evidence="5 6" key="2">
    <citation type="journal article" date="2010" name="Stand. Genomic Sci.">
        <title>Complete genome sequence of Desulfohalobium retbaense type strain (HR(100)).</title>
        <authorList>
            <person name="Spring S."/>
            <person name="Nolan M."/>
            <person name="Lapidus A."/>
            <person name="Glavina Del Rio T."/>
            <person name="Copeland A."/>
            <person name="Tice H."/>
            <person name="Cheng J.F."/>
            <person name="Lucas S."/>
            <person name="Land M."/>
            <person name="Chen F."/>
            <person name="Bruce D."/>
            <person name="Goodwin L."/>
            <person name="Pitluck S."/>
            <person name="Ivanova N."/>
            <person name="Mavromatis K."/>
            <person name="Mikhailova N."/>
            <person name="Pati A."/>
            <person name="Chen A."/>
            <person name="Palaniappan K."/>
            <person name="Hauser L."/>
            <person name="Chang Y.J."/>
            <person name="Jeffries C.D."/>
            <person name="Munk C."/>
            <person name="Kiss H."/>
            <person name="Chain P."/>
            <person name="Han C."/>
            <person name="Brettin T."/>
            <person name="Detter J.C."/>
            <person name="Schuler E."/>
            <person name="Goker M."/>
            <person name="Rohde M."/>
            <person name="Bristow J."/>
            <person name="Eisen J.A."/>
            <person name="Markowitz V."/>
            <person name="Hugenholtz P."/>
            <person name="Kyrpides N.C."/>
            <person name="Klenk H.P."/>
        </authorList>
    </citation>
    <scope>NUCLEOTIDE SEQUENCE [LARGE SCALE GENOMIC DNA]</scope>
    <source>
        <strain evidence="5 6">DSM 5692</strain>
    </source>
</reference>
<dbReference type="Proteomes" id="UP000001052">
    <property type="component" value="Chromosome"/>
</dbReference>
<dbReference type="eggNOG" id="COG0640">
    <property type="taxonomic scope" value="Bacteria"/>
</dbReference>
<dbReference type="RefSeq" id="WP_015752211.1">
    <property type="nucleotide sequence ID" value="NC_013223.1"/>
</dbReference>
<keyword evidence="2" id="KW-0238">DNA-binding</keyword>
<dbReference type="InterPro" id="IPR036390">
    <property type="entry name" value="WH_DNA-bd_sf"/>
</dbReference>
<dbReference type="STRING" id="485915.Dret_1784"/>
<dbReference type="EMBL" id="CP001734">
    <property type="protein sequence ID" value="ACV69068.1"/>
    <property type="molecule type" value="Genomic_DNA"/>
</dbReference>
<dbReference type="NCBIfam" id="NF033788">
    <property type="entry name" value="HTH_metalloreg"/>
    <property type="match status" value="1"/>
</dbReference>
<gene>
    <name evidence="5" type="ordered locus">Dret_1784</name>
</gene>
<dbReference type="GO" id="GO:0003677">
    <property type="term" value="F:DNA binding"/>
    <property type="evidence" value="ECO:0007669"/>
    <property type="project" value="UniProtKB-KW"/>
</dbReference>
<dbReference type="SUPFAM" id="SSF46785">
    <property type="entry name" value="Winged helix' DNA-binding domain"/>
    <property type="match status" value="1"/>
</dbReference>
<dbReference type="KEGG" id="drt:Dret_1784"/>
<evidence type="ECO:0000313" key="6">
    <source>
        <dbReference type="Proteomes" id="UP000001052"/>
    </source>
</evidence>
<accession>C8X3S1</accession>